<evidence type="ECO:0000313" key="2">
    <source>
        <dbReference type="EMBL" id="OHX64710.1"/>
    </source>
</evidence>
<feature type="transmembrane region" description="Helical" evidence="1">
    <location>
        <begin position="98"/>
        <end position="116"/>
    </location>
</feature>
<dbReference type="EMBL" id="JRYR02000002">
    <property type="protein sequence ID" value="OHX64710.1"/>
    <property type="molecule type" value="Genomic_DNA"/>
</dbReference>
<evidence type="ECO:0000313" key="3">
    <source>
        <dbReference type="Proteomes" id="UP000179797"/>
    </source>
</evidence>
<keyword evidence="1" id="KW-0812">Transmembrane</keyword>
<evidence type="ECO:0000256" key="1">
    <source>
        <dbReference type="SAM" id="Phobius"/>
    </source>
</evidence>
<evidence type="ECO:0008006" key="4">
    <source>
        <dbReference type="Google" id="ProtNLM"/>
    </source>
</evidence>
<dbReference type="STRING" id="915059.NH26_24415"/>
<keyword evidence="1" id="KW-1133">Transmembrane helix</keyword>
<reference evidence="2 3" key="1">
    <citation type="journal article" date="2012" name="Int. J. Syst. Evol. Microbiol.">
        <title>Flammeovirga pacifica sp. nov., isolated from deep-sea sediment.</title>
        <authorList>
            <person name="Xu H."/>
            <person name="Fu Y."/>
            <person name="Yang N."/>
            <person name="Ding Z."/>
            <person name="Lai Q."/>
            <person name="Zeng R."/>
        </authorList>
    </citation>
    <scope>NUCLEOTIDE SEQUENCE [LARGE SCALE GENOMIC DNA]</scope>
    <source>
        <strain evidence="3">DSM 24597 / LMG 26175 / WPAGA1</strain>
    </source>
</reference>
<keyword evidence="3" id="KW-1185">Reference proteome</keyword>
<comment type="caution">
    <text evidence="2">The sequence shown here is derived from an EMBL/GenBank/DDBJ whole genome shotgun (WGS) entry which is preliminary data.</text>
</comment>
<proteinExistence type="predicted"/>
<sequence>MVICFTKQNNSIDLALTRSHMRLYFSLLLSLVLKGSCFAQERGFSQEKLNAIKNDTDYQYVLPQYQIDIFDKIGRWLSSLLHTLFGGSTDLSGPVVRYFFWGAVIALLVWALYLILKTNKLFIFTTETKISPHQENKSIYSTHKELIPLSTQLEDALSRKEYQEVVRLYYSLAIEKLEQKDIINLNKVEHHNDILYQLKHELLKQPFNSIGVVFQYCFYGEFEANETICDDIKKKYQEFEIAIANHENK</sequence>
<keyword evidence="1" id="KW-0472">Membrane</keyword>
<organism evidence="2 3">
    <name type="scientific">Flammeovirga pacifica</name>
    <dbReference type="NCBI Taxonomy" id="915059"/>
    <lineage>
        <taxon>Bacteria</taxon>
        <taxon>Pseudomonadati</taxon>
        <taxon>Bacteroidota</taxon>
        <taxon>Cytophagia</taxon>
        <taxon>Cytophagales</taxon>
        <taxon>Flammeovirgaceae</taxon>
        <taxon>Flammeovirga</taxon>
    </lineage>
</organism>
<protein>
    <recommendedName>
        <fullName evidence="4">DUF4129 domain-containing protein</fullName>
    </recommendedName>
</protein>
<dbReference type="AlphaFoldDB" id="A0A1S1YUL3"/>
<dbReference type="Proteomes" id="UP000179797">
    <property type="component" value="Unassembled WGS sequence"/>
</dbReference>
<accession>A0A1S1YUL3</accession>
<name>A0A1S1YUL3_FLAPC</name>
<gene>
    <name evidence="2" type="ORF">NH26_24415</name>
</gene>